<evidence type="ECO:0000256" key="2">
    <source>
        <dbReference type="SAM" id="MobiDB-lite"/>
    </source>
</evidence>
<feature type="compositionally biased region" description="Polar residues" evidence="2">
    <location>
        <begin position="14"/>
        <end position="24"/>
    </location>
</feature>
<feature type="domain" description="CCHC-type" evidence="3">
    <location>
        <begin position="32"/>
        <end position="47"/>
    </location>
</feature>
<dbReference type="SUPFAM" id="SSF56219">
    <property type="entry name" value="DNase I-like"/>
    <property type="match status" value="1"/>
</dbReference>
<keyword evidence="1" id="KW-0479">Metal-binding</keyword>
<gene>
    <name evidence="5" type="ORF">QYE76_039018</name>
</gene>
<evidence type="ECO:0000313" key="6">
    <source>
        <dbReference type="Proteomes" id="UP001231189"/>
    </source>
</evidence>
<keyword evidence="1" id="KW-0863">Zinc-finger</keyword>
<dbReference type="SUPFAM" id="SSF56672">
    <property type="entry name" value="DNA/RNA polymerases"/>
    <property type="match status" value="1"/>
</dbReference>
<dbReference type="InterPro" id="IPR036691">
    <property type="entry name" value="Endo/exonu/phosph_ase_sf"/>
</dbReference>
<dbReference type="Pfam" id="PF03372">
    <property type="entry name" value="Exo_endo_phos"/>
    <property type="match status" value="1"/>
</dbReference>
<organism evidence="5 6">
    <name type="scientific">Lolium multiflorum</name>
    <name type="common">Italian ryegrass</name>
    <name type="synonym">Lolium perenne subsp. multiflorum</name>
    <dbReference type="NCBI Taxonomy" id="4521"/>
    <lineage>
        <taxon>Eukaryota</taxon>
        <taxon>Viridiplantae</taxon>
        <taxon>Streptophyta</taxon>
        <taxon>Embryophyta</taxon>
        <taxon>Tracheophyta</taxon>
        <taxon>Spermatophyta</taxon>
        <taxon>Magnoliopsida</taxon>
        <taxon>Liliopsida</taxon>
        <taxon>Poales</taxon>
        <taxon>Poaceae</taxon>
        <taxon>BOP clade</taxon>
        <taxon>Pooideae</taxon>
        <taxon>Poodae</taxon>
        <taxon>Poeae</taxon>
        <taxon>Poeae Chloroplast Group 2 (Poeae type)</taxon>
        <taxon>Loliodinae</taxon>
        <taxon>Loliinae</taxon>
        <taxon>Lolium</taxon>
    </lineage>
</organism>
<proteinExistence type="predicted"/>
<dbReference type="InterPro" id="IPR036875">
    <property type="entry name" value="Znf_CCHC_sf"/>
</dbReference>
<dbReference type="Pfam" id="PF00098">
    <property type="entry name" value="zf-CCHC"/>
    <property type="match status" value="1"/>
</dbReference>
<dbReference type="Gene3D" id="3.60.10.10">
    <property type="entry name" value="Endonuclease/exonuclease/phosphatase"/>
    <property type="match status" value="1"/>
</dbReference>
<dbReference type="Pfam" id="PF00078">
    <property type="entry name" value="RVT_1"/>
    <property type="match status" value="1"/>
</dbReference>
<keyword evidence="6" id="KW-1185">Reference proteome</keyword>
<reference evidence="5" key="1">
    <citation type="submission" date="2023-07" db="EMBL/GenBank/DDBJ databases">
        <title>A chromosome-level genome assembly of Lolium multiflorum.</title>
        <authorList>
            <person name="Chen Y."/>
            <person name="Copetti D."/>
            <person name="Kolliker R."/>
            <person name="Studer B."/>
        </authorList>
    </citation>
    <scope>NUCLEOTIDE SEQUENCE</scope>
    <source>
        <strain evidence="5">02402/16</strain>
        <tissue evidence="5">Leaf</tissue>
    </source>
</reference>
<feature type="region of interest" description="Disordered" evidence="2">
    <location>
        <begin position="1"/>
        <end position="24"/>
    </location>
</feature>
<sequence length="1614" mass="179120">MVPPQGLPLDGRSDTQLGVSATPEKSPTANICFNCGVRGHFRSECPRPEQCLFCGNPAHQAAACTERFNSHRRREVIEYLGHGIDGGFYYIDLGGAELRSPQHLAVITVLPEQDPPLQVEVTVDTIRTELTQLESTWVWNVREISPTEFAVAFPSAELLRALSWGSSTILPANNINVSVLPSCVDPDTVATLSEVWVRVHGIPEEARTDHILELISQIIGKLVTVDPLSLPGAGPVRMLILCQDPTKFACTLPHVFFGKGGRALTVEVEGDEAQAGAQTPPLDPSQSHHDDDADDDDVSSDGGSEDDLGGDGKDYSQRQAPGTGAESSAAWTSGLGRSRPSLGWRGLSGARPAPPPLPRPGPLPWGLGLVLPQLRQQAWGWTCAPRSHRGRLGSSATRAPRALLPPRPRVLRPRALLSWSQPRSSPTLPWLPPRRGPSGVSASPLCRPATALGSLVPAQGPRWWSRPWPSRQSGGRQPATSTQVHAPLLVPPPLLLLSPPSGSRFSVLATASLDHLGQVASDCGVVFRGERGPRVEQLAAIQAKEVYDGVLAASRAQLERERATSATSTDPVQLASGSGLELSNGSTPLDSSDAAPQGNPPSRCDPMSAPFFSLIWNIRGFEAPGRKQQLKEYIRRENVDIVGLQETIKESFLLHELEGLSRHKFAWHWRPASGHSGGILLGVREDTFEVEDMEHGEFFVSMAVTHRRSNLSWEVIIVYGPADHSRSQAFLVELRAKIDRCTTPVVVAGDFNLIRSPEDKSSRRVDIPRMRMFNDCLADLALREITRVGARFTWCNNRIDPVQSVLDRVFVSVEWEMEFPLCTLRAATRIGSDHSPLLLCSGGSTPPRLNRFHFENFWLNQPGFVEAVGYKWERAAESPPRVFNAVDVWHHCTKIARQFMRGWGANLGAEVRLKKDLLLRQIQELDRATDEEGLAAEEWLQRFALEHSLMEIYRGEEVFWRQRSHQNWLLQGDANTAYFHAIANGRRRKCSIPCLWDGDLLLEEAGEITTHIYSFYKGLFAAGPRTGVALAADLWPARAWVSDEENAALTLPFLPTEVRGALEGMKTSSAPGPDGLPVVFFQKFWAKLQETIMPMFQEFYVGTLDMGRLNYGVITLIPKVVGATDIRQFRPITVINVIQRLFSKVCAVRLAPVMERITHQYQFAFLKGRHIHDGILALHEIVHEVRSRHQRGVFLKLDFQKAYDRLDWSFLRQVLQRRGVDDRMIGWIMQTVMTGSTAIYINGEVGPYFRPACGVRQGDPLSPILFNAAVDSLAEILERARISGHITGVVGHLIPGGGVTHLQYADDTMIMFEGSDRDIQNTKFLLLCFEAMSGLKINFDKSEVVVLGYPPEAQQRIADNLNCDGRGTMFWLDPWLGASPICLDFPDLFAICADPPCLVADVAQRGWDILFRRGLTQGEALSLARLRNLLPDALPGGLDSPSWRLSPFGSFSVRTAYRALFRGPPLPWTAPLFKAPIPLKTKIFIWQLLRDRLPSGVEVAKRHGPGDGLCPLCAVPETTTHIMFSCPAARFLWTFLQEALGPEWQASVLGEFIEAHANNTGRRRRLFWLVFAALTWTLWTQWYPLCRQRDRERLDGMLEDLLAAARRLSTSSSL</sequence>
<dbReference type="PANTHER" id="PTHR19446">
    <property type="entry name" value="REVERSE TRANSCRIPTASES"/>
    <property type="match status" value="1"/>
</dbReference>
<feature type="compositionally biased region" description="Acidic residues" evidence="2">
    <location>
        <begin position="292"/>
        <end position="309"/>
    </location>
</feature>
<evidence type="ECO:0000313" key="5">
    <source>
        <dbReference type="EMBL" id="KAK1678170.1"/>
    </source>
</evidence>
<dbReference type="InterPro" id="IPR043502">
    <property type="entry name" value="DNA/RNA_pol_sf"/>
</dbReference>
<dbReference type="Pfam" id="PF13966">
    <property type="entry name" value="zf-RVT"/>
    <property type="match status" value="1"/>
</dbReference>
<evidence type="ECO:0000259" key="4">
    <source>
        <dbReference type="PROSITE" id="PS50878"/>
    </source>
</evidence>
<dbReference type="SUPFAM" id="SSF57756">
    <property type="entry name" value="Retrovirus zinc finger-like domains"/>
    <property type="match status" value="1"/>
</dbReference>
<dbReference type="EMBL" id="JAUUTY010000002">
    <property type="protein sequence ID" value="KAK1678170.1"/>
    <property type="molecule type" value="Genomic_DNA"/>
</dbReference>
<dbReference type="CDD" id="cd01650">
    <property type="entry name" value="RT_nLTR_like"/>
    <property type="match status" value="1"/>
</dbReference>
<evidence type="ECO:0000259" key="3">
    <source>
        <dbReference type="PROSITE" id="PS50158"/>
    </source>
</evidence>
<name>A0AAD8T8K7_LOLMU</name>
<comment type="caution">
    <text evidence="5">The sequence shown here is derived from an EMBL/GenBank/DDBJ whole genome shotgun (WGS) entry which is preliminary data.</text>
</comment>
<dbReference type="InterPro" id="IPR001878">
    <property type="entry name" value="Znf_CCHC"/>
</dbReference>
<dbReference type="InterPro" id="IPR026960">
    <property type="entry name" value="RVT-Znf"/>
</dbReference>
<accession>A0AAD8T8K7</accession>
<dbReference type="InterPro" id="IPR000477">
    <property type="entry name" value="RT_dom"/>
</dbReference>
<feature type="domain" description="Reverse transcriptase" evidence="4">
    <location>
        <begin position="1098"/>
        <end position="1380"/>
    </location>
</feature>
<dbReference type="InterPro" id="IPR005135">
    <property type="entry name" value="Endo/exonuclease/phosphatase"/>
</dbReference>
<dbReference type="Gene3D" id="4.10.60.10">
    <property type="entry name" value="Zinc finger, CCHC-type"/>
    <property type="match status" value="1"/>
</dbReference>
<feature type="compositionally biased region" description="Polar residues" evidence="2">
    <location>
        <begin position="581"/>
        <end position="590"/>
    </location>
</feature>
<feature type="compositionally biased region" description="Polar residues" evidence="2">
    <location>
        <begin position="317"/>
        <end position="331"/>
    </location>
</feature>
<evidence type="ECO:0008006" key="7">
    <source>
        <dbReference type="Google" id="ProtNLM"/>
    </source>
</evidence>
<feature type="region of interest" description="Disordered" evidence="2">
    <location>
        <begin position="270"/>
        <end position="359"/>
    </location>
</feature>
<dbReference type="PROSITE" id="PS50158">
    <property type="entry name" value="ZF_CCHC"/>
    <property type="match status" value="1"/>
</dbReference>
<dbReference type="Proteomes" id="UP001231189">
    <property type="component" value="Unassembled WGS sequence"/>
</dbReference>
<evidence type="ECO:0000256" key="1">
    <source>
        <dbReference type="PROSITE-ProRule" id="PRU00047"/>
    </source>
</evidence>
<dbReference type="GO" id="GO:0003824">
    <property type="term" value="F:catalytic activity"/>
    <property type="evidence" value="ECO:0007669"/>
    <property type="project" value="InterPro"/>
</dbReference>
<protein>
    <recommendedName>
        <fullName evidence="7">Reverse transcriptase domain-containing protein</fullName>
    </recommendedName>
</protein>
<dbReference type="SMART" id="SM00343">
    <property type="entry name" value="ZnF_C2HC"/>
    <property type="match status" value="2"/>
</dbReference>
<dbReference type="GO" id="GO:0008270">
    <property type="term" value="F:zinc ion binding"/>
    <property type="evidence" value="ECO:0007669"/>
    <property type="project" value="UniProtKB-KW"/>
</dbReference>
<keyword evidence="1" id="KW-0862">Zinc</keyword>
<dbReference type="PROSITE" id="PS50878">
    <property type="entry name" value="RT_POL"/>
    <property type="match status" value="1"/>
</dbReference>
<dbReference type="GO" id="GO:0003676">
    <property type="term" value="F:nucleic acid binding"/>
    <property type="evidence" value="ECO:0007669"/>
    <property type="project" value="InterPro"/>
</dbReference>
<feature type="region of interest" description="Disordered" evidence="2">
    <location>
        <begin position="561"/>
        <end position="603"/>
    </location>
</feature>